<gene>
    <name evidence="1" type="ORF">Sradi_7005000</name>
</gene>
<reference evidence="1" key="1">
    <citation type="submission" date="2020-06" db="EMBL/GenBank/DDBJ databases">
        <authorList>
            <person name="Li T."/>
            <person name="Hu X."/>
            <person name="Zhang T."/>
            <person name="Song X."/>
            <person name="Zhang H."/>
            <person name="Dai N."/>
            <person name="Sheng W."/>
            <person name="Hou X."/>
            <person name="Wei L."/>
        </authorList>
    </citation>
    <scope>NUCLEOTIDE SEQUENCE</scope>
    <source>
        <strain evidence="1">G02</strain>
        <tissue evidence="1">Leaf</tissue>
    </source>
</reference>
<protein>
    <submittedName>
        <fullName evidence="1">Uncharacterized protein</fullName>
    </submittedName>
</protein>
<evidence type="ECO:0000313" key="1">
    <source>
        <dbReference type="EMBL" id="KAL0292023.1"/>
    </source>
</evidence>
<accession>A0AAW2JDX8</accession>
<comment type="caution">
    <text evidence="1">The sequence shown here is derived from an EMBL/GenBank/DDBJ whole genome shotgun (WGS) entry which is preliminary data.</text>
</comment>
<name>A0AAW2JDX8_SESRA</name>
<dbReference type="AlphaFoldDB" id="A0AAW2JDX8"/>
<reference evidence="1" key="2">
    <citation type="journal article" date="2024" name="Plant">
        <title>Genomic evolution and insights into agronomic trait innovations of Sesamum species.</title>
        <authorList>
            <person name="Miao H."/>
            <person name="Wang L."/>
            <person name="Qu L."/>
            <person name="Liu H."/>
            <person name="Sun Y."/>
            <person name="Le M."/>
            <person name="Wang Q."/>
            <person name="Wei S."/>
            <person name="Zheng Y."/>
            <person name="Lin W."/>
            <person name="Duan Y."/>
            <person name="Cao H."/>
            <person name="Xiong S."/>
            <person name="Wang X."/>
            <person name="Wei L."/>
            <person name="Li C."/>
            <person name="Ma Q."/>
            <person name="Ju M."/>
            <person name="Zhao R."/>
            <person name="Li G."/>
            <person name="Mu C."/>
            <person name="Tian Q."/>
            <person name="Mei H."/>
            <person name="Zhang T."/>
            <person name="Gao T."/>
            <person name="Zhang H."/>
        </authorList>
    </citation>
    <scope>NUCLEOTIDE SEQUENCE</scope>
    <source>
        <strain evidence="1">G02</strain>
    </source>
</reference>
<organism evidence="1">
    <name type="scientific">Sesamum radiatum</name>
    <name type="common">Black benniseed</name>
    <dbReference type="NCBI Taxonomy" id="300843"/>
    <lineage>
        <taxon>Eukaryota</taxon>
        <taxon>Viridiplantae</taxon>
        <taxon>Streptophyta</taxon>
        <taxon>Embryophyta</taxon>
        <taxon>Tracheophyta</taxon>
        <taxon>Spermatophyta</taxon>
        <taxon>Magnoliopsida</taxon>
        <taxon>eudicotyledons</taxon>
        <taxon>Gunneridae</taxon>
        <taxon>Pentapetalae</taxon>
        <taxon>asterids</taxon>
        <taxon>lamiids</taxon>
        <taxon>Lamiales</taxon>
        <taxon>Pedaliaceae</taxon>
        <taxon>Sesamum</taxon>
    </lineage>
</organism>
<dbReference type="EMBL" id="JACGWJ010000473">
    <property type="protein sequence ID" value="KAL0292023.1"/>
    <property type="molecule type" value="Genomic_DNA"/>
</dbReference>
<sequence>MNDEGTTLTQLTEVINEFTGFYQRLLGGDKRSQFLDLRFFCPWARYIITEEDFNTLLMQFTASEVKMVFFDIAEDKSQGLDGFSSGFYKVAWPVVGEEVTSPILEFFNTRKLLKQVNAILLAFIPKANVSSVSVFKRGLDLFASLSGLHANPAKSHLVISRSAHDVRSDLLAGSSGGGYLKVAWQQICKPIDEEGQGIRDILALNRALMSRHLWDVLKGD</sequence>
<proteinExistence type="predicted"/>